<evidence type="ECO:0008006" key="4">
    <source>
        <dbReference type="Google" id="ProtNLM"/>
    </source>
</evidence>
<comment type="caution">
    <text evidence="2">The sequence shown here is derived from an EMBL/GenBank/DDBJ whole genome shotgun (WGS) entry which is preliminary data.</text>
</comment>
<reference evidence="2" key="2">
    <citation type="submission" date="2020-09" db="EMBL/GenBank/DDBJ databases">
        <authorList>
            <person name="Sun Q."/>
            <person name="Zhou Y."/>
        </authorList>
    </citation>
    <scope>NUCLEOTIDE SEQUENCE</scope>
    <source>
        <strain evidence="2">CGMCC 1.6333</strain>
    </source>
</reference>
<feature type="transmembrane region" description="Helical" evidence="1">
    <location>
        <begin position="193"/>
        <end position="217"/>
    </location>
</feature>
<evidence type="ECO:0000313" key="3">
    <source>
        <dbReference type="Proteomes" id="UP000618460"/>
    </source>
</evidence>
<dbReference type="OrthoDB" id="2182676at2"/>
<keyword evidence="3" id="KW-1185">Reference proteome</keyword>
<feature type="transmembrane region" description="Helical" evidence="1">
    <location>
        <begin position="127"/>
        <end position="153"/>
    </location>
</feature>
<keyword evidence="1" id="KW-1133">Transmembrane helix</keyword>
<name>A0A917TDJ2_9BACI</name>
<dbReference type="RefSeq" id="WP_117152766.1">
    <property type="nucleotide sequence ID" value="NZ_BMLG01000001.1"/>
</dbReference>
<feature type="transmembrane region" description="Helical" evidence="1">
    <location>
        <begin position="101"/>
        <end position="121"/>
    </location>
</feature>
<accession>A0A917TDJ2</accession>
<keyword evidence="1" id="KW-0812">Transmembrane</keyword>
<sequence length="222" mass="26003">MNTMTNGLLKTTEWIMRFSVVNLLWLTFNLPVVLLLLSAIYSDNLSMIMVFIVTVILSPFLVSPATAAMFAMVRDWILIKEQKSLIRSYWKHYRINYKQSFIGGFVLTIVWTVLIVDFYYFQQSNVILFFMFLLFVVVLYVYTIIFFSVLVHYNITLRQVFKNTLSLTLGSPMLFFAILLTSLVILYVSINSFLFLLLFFTASLIAFVSFSAFYRLYMRLVN</sequence>
<gene>
    <name evidence="2" type="primary">yteU</name>
    <name evidence="2" type="ORF">GCM10011351_01710</name>
</gene>
<dbReference type="Pfam" id="PF04854">
    <property type="entry name" value="DUF624"/>
    <property type="match status" value="1"/>
</dbReference>
<feature type="transmembrane region" description="Helical" evidence="1">
    <location>
        <begin position="165"/>
        <end position="187"/>
    </location>
</feature>
<protein>
    <recommendedName>
        <fullName evidence="4">DUF624 domain-containing protein</fullName>
    </recommendedName>
</protein>
<keyword evidence="1" id="KW-0472">Membrane</keyword>
<evidence type="ECO:0000313" key="2">
    <source>
        <dbReference type="EMBL" id="GGM19553.1"/>
    </source>
</evidence>
<dbReference type="AlphaFoldDB" id="A0A917TDJ2"/>
<dbReference type="EMBL" id="BMLG01000001">
    <property type="protein sequence ID" value="GGM19553.1"/>
    <property type="molecule type" value="Genomic_DNA"/>
</dbReference>
<dbReference type="Proteomes" id="UP000618460">
    <property type="component" value="Unassembled WGS sequence"/>
</dbReference>
<feature type="transmembrane region" description="Helical" evidence="1">
    <location>
        <begin position="20"/>
        <end position="41"/>
    </location>
</feature>
<reference evidence="2" key="1">
    <citation type="journal article" date="2014" name="Int. J. Syst. Evol. Microbiol.">
        <title>Complete genome sequence of Corynebacterium casei LMG S-19264T (=DSM 44701T), isolated from a smear-ripened cheese.</title>
        <authorList>
            <consortium name="US DOE Joint Genome Institute (JGI-PGF)"/>
            <person name="Walter F."/>
            <person name="Albersmeier A."/>
            <person name="Kalinowski J."/>
            <person name="Ruckert C."/>
        </authorList>
    </citation>
    <scope>NUCLEOTIDE SEQUENCE</scope>
    <source>
        <strain evidence="2">CGMCC 1.6333</strain>
    </source>
</reference>
<evidence type="ECO:0000256" key="1">
    <source>
        <dbReference type="SAM" id="Phobius"/>
    </source>
</evidence>
<proteinExistence type="predicted"/>
<feature type="transmembrane region" description="Helical" evidence="1">
    <location>
        <begin position="47"/>
        <end position="73"/>
    </location>
</feature>
<dbReference type="InterPro" id="IPR006938">
    <property type="entry name" value="DUF624"/>
</dbReference>
<organism evidence="2 3">
    <name type="scientific">Paraliobacillus quinghaiensis</name>
    <dbReference type="NCBI Taxonomy" id="470815"/>
    <lineage>
        <taxon>Bacteria</taxon>
        <taxon>Bacillati</taxon>
        <taxon>Bacillota</taxon>
        <taxon>Bacilli</taxon>
        <taxon>Bacillales</taxon>
        <taxon>Bacillaceae</taxon>
        <taxon>Paraliobacillus</taxon>
    </lineage>
</organism>